<comment type="caution">
    <text evidence="5">The sequence shown here is derived from an EMBL/GenBank/DDBJ whole genome shotgun (WGS) entry which is preliminary data.</text>
</comment>
<comment type="similarity">
    <text evidence="1">Belongs to the 'GDSL' lipolytic enzyme family.</text>
</comment>
<evidence type="ECO:0000256" key="1">
    <source>
        <dbReference type="ARBA" id="ARBA00008668"/>
    </source>
</evidence>
<keyword evidence="2" id="KW-0732">Signal</keyword>
<dbReference type="CDD" id="cd01837">
    <property type="entry name" value="SGNH_plant_lipase_like"/>
    <property type="match status" value="1"/>
</dbReference>
<dbReference type="PANTHER" id="PTHR22835">
    <property type="entry name" value="ZINC FINGER FYVE DOMAIN CONTAINING PROTEIN"/>
    <property type="match status" value="1"/>
</dbReference>
<evidence type="ECO:0000256" key="4">
    <source>
        <dbReference type="ARBA" id="ARBA00023180"/>
    </source>
</evidence>
<keyword evidence="4" id="KW-0325">Glycoprotein</keyword>
<accession>A0AA89AFK0</accession>
<dbReference type="Gene3D" id="3.40.50.1110">
    <property type="entry name" value="SGNH hydrolase"/>
    <property type="match status" value="1"/>
</dbReference>
<evidence type="ECO:0000313" key="5">
    <source>
        <dbReference type="EMBL" id="KAK3000793.1"/>
    </source>
</evidence>
<protein>
    <recommendedName>
        <fullName evidence="7">GDSL esterase/lipase</fullName>
    </recommendedName>
</protein>
<evidence type="ECO:0000313" key="6">
    <source>
        <dbReference type="Proteomes" id="UP001188597"/>
    </source>
</evidence>
<gene>
    <name evidence="5" type="ORF">RJ639_022027</name>
</gene>
<evidence type="ECO:0008006" key="7">
    <source>
        <dbReference type="Google" id="ProtNLM"/>
    </source>
</evidence>
<dbReference type="Pfam" id="PF00657">
    <property type="entry name" value="Lipase_GDSL"/>
    <property type="match status" value="1"/>
</dbReference>
<evidence type="ECO:0000256" key="2">
    <source>
        <dbReference type="ARBA" id="ARBA00022729"/>
    </source>
</evidence>
<proteinExistence type="inferred from homology"/>
<dbReference type="AlphaFoldDB" id="A0AA89AFK0"/>
<dbReference type="PANTHER" id="PTHR22835:SF557">
    <property type="entry name" value="LIPASE_HYDROLASE FAMILY PROTEIN, PUTATIVE, EXPRESSED-RELATED"/>
    <property type="match status" value="1"/>
</dbReference>
<keyword evidence="6" id="KW-1185">Reference proteome</keyword>
<sequence>PSSQGASQFSSEQQKMAWSSTSMPSQITFITIFIISTSLPLSHATTSPTPPHPFQKIYAFGDSYTDTGNTKSGTGPNAFTYVSNLPYGQTFFHRPTNRYSDGRLVIDFVTQSLSLPFLPPFRDPKASTSPHGVNFAVAGCTAIKHSFFVKNNLTLNITPQSLGTQLVWFNKFLEGQGCKDATTPSECKAVFDNALIWVGEIGANDYAYTVGSTVSSKTIQQLAIKSVTGFLEALLSKGAKYVVVQGLPTTGCLTLSMALAPEDDRDDMGCVKTVNSQSYTHNTIFQSKLQQLRKQFPNAVIVYADYWSAYRTIVKNASKYGFKELFKVCCGSGGGEYNFDVYGTCGSPSSNACSNPSEYINWDGVHLTEAMYKAVSESFLNGTFCHPSFSYLLSRKQSG</sequence>
<name>A0AA89AFK0_9ASTE</name>
<dbReference type="GO" id="GO:0016788">
    <property type="term" value="F:hydrolase activity, acting on ester bonds"/>
    <property type="evidence" value="ECO:0007669"/>
    <property type="project" value="InterPro"/>
</dbReference>
<feature type="non-terminal residue" evidence="5">
    <location>
        <position position="399"/>
    </location>
</feature>
<dbReference type="InterPro" id="IPR001087">
    <property type="entry name" value="GDSL"/>
</dbReference>
<dbReference type="InterPro" id="IPR035669">
    <property type="entry name" value="SGNH_plant_lipase-like"/>
</dbReference>
<dbReference type="SUPFAM" id="SSF52266">
    <property type="entry name" value="SGNH hydrolase"/>
    <property type="match status" value="1"/>
</dbReference>
<dbReference type="EMBL" id="JAVXUP010002924">
    <property type="protein sequence ID" value="KAK3000793.1"/>
    <property type="molecule type" value="Genomic_DNA"/>
</dbReference>
<reference evidence="5" key="1">
    <citation type="submission" date="2022-12" db="EMBL/GenBank/DDBJ databases">
        <title>Draft genome assemblies for two species of Escallonia (Escalloniales).</title>
        <authorList>
            <person name="Chanderbali A."/>
            <person name="Dervinis C."/>
            <person name="Anghel I."/>
            <person name="Soltis D."/>
            <person name="Soltis P."/>
            <person name="Zapata F."/>
        </authorList>
    </citation>
    <scope>NUCLEOTIDE SEQUENCE</scope>
    <source>
        <strain evidence="5">UCBG64.0493</strain>
        <tissue evidence="5">Leaf</tissue>
    </source>
</reference>
<evidence type="ECO:0000256" key="3">
    <source>
        <dbReference type="ARBA" id="ARBA00022801"/>
    </source>
</evidence>
<dbReference type="Proteomes" id="UP001188597">
    <property type="component" value="Unassembled WGS sequence"/>
</dbReference>
<dbReference type="InterPro" id="IPR036514">
    <property type="entry name" value="SGNH_hydro_sf"/>
</dbReference>
<keyword evidence="3" id="KW-0378">Hydrolase</keyword>
<organism evidence="5 6">
    <name type="scientific">Escallonia herrerae</name>
    <dbReference type="NCBI Taxonomy" id="1293975"/>
    <lineage>
        <taxon>Eukaryota</taxon>
        <taxon>Viridiplantae</taxon>
        <taxon>Streptophyta</taxon>
        <taxon>Embryophyta</taxon>
        <taxon>Tracheophyta</taxon>
        <taxon>Spermatophyta</taxon>
        <taxon>Magnoliopsida</taxon>
        <taxon>eudicotyledons</taxon>
        <taxon>Gunneridae</taxon>
        <taxon>Pentapetalae</taxon>
        <taxon>asterids</taxon>
        <taxon>campanulids</taxon>
        <taxon>Escalloniales</taxon>
        <taxon>Escalloniaceae</taxon>
        <taxon>Escallonia</taxon>
    </lineage>
</organism>